<sequence>MSIMLLLDNLPISGNFGNLDGLGYINPTPGLVFLTQKSLTIKRKLFYSFQNNTLLSFKSLEMASFNCFILAFFMALSFSSINAGLAARHLLQLPPLPPMPTLPGATLPPLPSIPNLPQPTIPTLPQPSLPKPSTLPPLPSLPTLPTIPTGPKVTLPPLPSLPSIPTMPTTIPSIPFFSPPPAKTSP</sequence>
<name>A0A6P6AB69_DURZI</name>
<dbReference type="GeneID" id="111308068"/>
<feature type="region of interest" description="Disordered" evidence="1">
    <location>
        <begin position="107"/>
        <end position="166"/>
    </location>
</feature>
<proteinExistence type="predicted"/>
<dbReference type="Proteomes" id="UP000515121">
    <property type="component" value="Unplaced"/>
</dbReference>
<evidence type="ECO:0000313" key="3">
    <source>
        <dbReference type="RefSeq" id="XP_022762149.1"/>
    </source>
</evidence>
<evidence type="ECO:0000313" key="2">
    <source>
        <dbReference type="Proteomes" id="UP000515121"/>
    </source>
</evidence>
<reference evidence="3" key="1">
    <citation type="submission" date="2025-08" db="UniProtKB">
        <authorList>
            <consortium name="RefSeq"/>
        </authorList>
    </citation>
    <scope>IDENTIFICATION</scope>
    <source>
        <tissue evidence="3">Fruit stalk</tissue>
    </source>
</reference>
<dbReference type="RefSeq" id="XP_022762149.1">
    <property type="nucleotide sequence ID" value="XM_022906414.1"/>
</dbReference>
<gene>
    <name evidence="3" type="primary">LOC111308068</name>
</gene>
<dbReference type="PANTHER" id="PTHR48216">
    <property type="match status" value="1"/>
</dbReference>
<dbReference type="KEGG" id="dzi:111308068"/>
<feature type="compositionally biased region" description="Pro residues" evidence="1">
    <location>
        <begin position="107"/>
        <end position="142"/>
    </location>
</feature>
<evidence type="ECO:0000256" key="1">
    <source>
        <dbReference type="SAM" id="MobiDB-lite"/>
    </source>
</evidence>
<dbReference type="OrthoDB" id="1746170at2759"/>
<accession>A0A6P6AB69</accession>
<dbReference type="PANTHER" id="PTHR48216:SF1">
    <property type="match status" value="1"/>
</dbReference>
<dbReference type="AlphaFoldDB" id="A0A6P6AB69"/>
<protein>
    <submittedName>
        <fullName evidence="3">RNA-binding protein 12-like</fullName>
    </submittedName>
</protein>
<organism evidence="2 3">
    <name type="scientific">Durio zibethinus</name>
    <name type="common">Durian</name>
    <dbReference type="NCBI Taxonomy" id="66656"/>
    <lineage>
        <taxon>Eukaryota</taxon>
        <taxon>Viridiplantae</taxon>
        <taxon>Streptophyta</taxon>
        <taxon>Embryophyta</taxon>
        <taxon>Tracheophyta</taxon>
        <taxon>Spermatophyta</taxon>
        <taxon>Magnoliopsida</taxon>
        <taxon>eudicotyledons</taxon>
        <taxon>Gunneridae</taxon>
        <taxon>Pentapetalae</taxon>
        <taxon>rosids</taxon>
        <taxon>malvids</taxon>
        <taxon>Malvales</taxon>
        <taxon>Malvaceae</taxon>
        <taxon>Helicteroideae</taxon>
        <taxon>Durio</taxon>
    </lineage>
</organism>
<keyword evidence="2" id="KW-1185">Reference proteome</keyword>